<dbReference type="EMBL" id="CP045423">
    <property type="protein sequence ID" value="QFU14881.1"/>
    <property type="molecule type" value="Genomic_DNA"/>
</dbReference>
<evidence type="ECO:0000256" key="4">
    <source>
        <dbReference type="ARBA" id="ARBA00017871"/>
    </source>
</evidence>
<keyword evidence="9" id="KW-1185">Reference proteome</keyword>
<dbReference type="SUPFAM" id="SSF51905">
    <property type="entry name" value="FAD/NAD(P)-binding domain"/>
    <property type="match status" value="1"/>
</dbReference>
<evidence type="ECO:0000313" key="9">
    <source>
        <dbReference type="Proteomes" id="UP000325614"/>
    </source>
</evidence>
<protein>
    <recommendedName>
        <fullName evidence="4">Tryptophan 2-monooxygenase</fullName>
        <ecNumber evidence="3">1.13.12.3</ecNumber>
    </recommendedName>
</protein>
<dbReference type="Pfam" id="PF13450">
    <property type="entry name" value="NAD_binding_8"/>
    <property type="match status" value="1"/>
</dbReference>
<dbReference type="InterPro" id="IPR036188">
    <property type="entry name" value="FAD/NAD-bd_sf"/>
</dbReference>
<keyword evidence="5" id="KW-0073">Auxin biosynthesis</keyword>
<reference evidence="8 9" key="1">
    <citation type="submission" date="2019-10" db="EMBL/GenBank/DDBJ databases">
        <title>Isolation, Identification of Microvirga thermotolerans HR1, a novel thermophilic bacterium and Comparative Genomics of the genus Microvirga.</title>
        <authorList>
            <person name="Li J."/>
            <person name="Zhang W."/>
            <person name="Lin M."/>
            <person name="Wang J."/>
        </authorList>
    </citation>
    <scope>NUCLEOTIDE SEQUENCE [LARGE SCALE GENOMIC DNA]</scope>
    <source>
        <strain evidence="8 9">HR1</strain>
    </source>
</reference>
<dbReference type="EC" id="1.13.12.3" evidence="3"/>
<comment type="catalytic activity">
    <reaction evidence="6">
        <text>L-tryptophan + O2 = indole-3-acetamide + CO2 + H2O</text>
        <dbReference type="Rhea" id="RHEA:16165"/>
        <dbReference type="ChEBI" id="CHEBI:15377"/>
        <dbReference type="ChEBI" id="CHEBI:15379"/>
        <dbReference type="ChEBI" id="CHEBI:16031"/>
        <dbReference type="ChEBI" id="CHEBI:16526"/>
        <dbReference type="ChEBI" id="CHEBI:57912"/>
        <dbReference type="EC" id="1.13.12.3"/>
    </reaction>
</comment>
<dbReference type="GO" id="GO:0050361">
    <property type="term" value="F:tryptophan 2-monooxygenase activity"/>
    <property type="evidence" value="ECO:0007669"/>
    <property type="project" value="UniProtKB-EC"/>
</dbReference>
<dbReference type="PANTHER" id="PTHR10742:SF410">
    <property type="entry name" value="LYSINE-SPECIFIC HISTONE DEMETHYLASE 2"/>
    <property type="match status" value="1"/>
</dbReference>
<accession>A0A5P9JS05</accession>
<name>A0A5P9JS05_9HYPH</name>
<evidence type="ECO:0000256" key="1">
    <source>
        <dbReference type="ARBA" id="ARBA00004814"/>
    </source>
</evidence>
<evidence type="ECO:0000313" key="8">
    <source>
        <dbReference type="EMBL" id="QFU14881.1"/>
    </source>
</evidence>
<dbReference type="Proteomes" id="UP000325614">
    <property type="component" value="Chromosome"/>
</dbReference>
<dbReference type="GO" id="GO:0009851">
    <property type="term" value="P:auxin biosynthetic process"/>
    <property type="evidence" value="ECO:0007669"/>
    <property type="project" value="UniProtKB-KW"/>
</dbReference>
<sequence>MNAPSARRGAEGPMPSSSARFLEEPAGEVDVAIVGAGAAGIAAARRLLASGLTVAVLEARRRVGGRAATTLLNGHPVDLGAHWLHNGPINPLVRLGRARGEPLRPAPGERHLFIGSRPATRAERAALARAFALADAAIGRAMAGPDRPAASVLPPLGPFGRRVVATEGLVSGRPFGEVSLHDVPDMAYGDNLFVAGGLGAYVARLARGLPVRLATAARSLDWSGEGVRIGTGAGTLRARAAVVTLPMAVLQREGLRFTPALPVPVQEAIHGFLPGVYEHVILHWPDAPFRGPDRLAGLLSGPGSGHEEPPGLLTRIDGTPFHFFELDLPAASRFDGRDPDAPGRYARAVLADRFGPRAIRRLRVCRSTAWRHDPLSRASWAVVPPGLVPIRDRLRAPVGERIWFAGEALSRAQWGTVGGAWEEGERAASEIAARLRRG</sequence>
<organism evidence="8 9">
    <name type="scientific">Microvirga thermotolerans</name>
    <dbReference type="NCBI Taxonomy" id="2651334"/>
    <lineage>
        <taxon>Bacteria</taxon>
        <taxon>Pseudomonadati</taxon>
        <taxon>Pseudomonadota</taxon>
        <taxon>Alphaproteobacteria</taxon>
        <taxon>Hyphomicrobiales</taxon>
        <taxon>Methylobacteriaceae</taxon>
        <taxon>Microvirga</taxon>
    </lineage>
</organism>
<dbReference type="AlphaFoldDB" id="A0A5P9JS05"/>
<dbReference type="InterPro" id="IPR002937">
    <property type="entry name" value="Amino_oxidase"/>
</dbReference>
<dbReference type="PANTHER" id="PTHR10742">
    <property type="entry name" value="FLAVIN MONOAMINE OXIDASE"/>
    <property type="match status" value="1"/>
</dbReference>
<comment type="pathway">
    <text evidence="1">Plant hormone metabolism; auxin biosynthesis.</text>
</comment>
<dbReference type="Pfam" id="PF01593">
    <property type="entry name" value="Amino_oxidase"/>
    <property type="match status" value="1"/>
</dbReference>
<proteinExistence type="inferred from homology"/>
<evidence type="ECO:0000256" key="2">
    <source>
        <dbReference type="ARBA" id="ARBA00005833"/>
    </source>
</evidence>
<evidence type="ECO:0000259" key="7">
    <source>
        <dbReference type="Pfam" id="PF01593"/>
    </source>
</evidence>
<evidence type="ECO:0000256" key="5">
    <source>
        <dbReference type="ARBA" id="ARBA00023070"/>
    </source>
</evidence>
<feature type="domain" description="Amine oxidase" evidence="7">
    <location>
        <begin position="187"/>
        <end position="431"/>
    </location>
</feature>
<dbReference type="KEGG" id="mico:GDR74_00880"/>
<dbReference type="Gene3D" id="3.50.50.60">
    <property type="entry name" value="FAD/NAD(P)-binding domain"/>
    <property type="match status" value="1"/>
</dbReference>
<comment type="similarity">
    <text evidence="2">Belongs to the tryptophan 2-monooxygenase family.</text>
</comment>
<dbReference type="InterPro" id="IPR050281">
    <property type="entry name" value="Flavin_monoamine_oxidase"/>
</dbReference>
<gene>
    <name evidence="8" type="ORF">GDR74_00880</name>
</gene>
<evidence type="ECO:0000256" key="3">
    <source>
        <dbReference type="ARBA" id="ARBA00012535"/>
    </source>
</evidence>
<evidence type="ECO:0000256" key="6">
    <source>
        <dbReference type="ARBA" id="ARBA00047321"/>
    </source>
</evidence>